<dbReference type="RefSeq" id="WP_184311725.1">
    <property type="nucleotide sequence ID" value="NZ_JACHEN010000021.1"/>
</dbReference>
<dbReference type="PROSITE" id="PS00785">
    <property type="entry name" value="5_NUCLEOTIDASE_1"/>
    <property type="match status" value="1"/>
</dbReference>
<evidence type="ECO:0000259" key="12">
    <source>
        <dbReference type="PROSITE" id="PS51782"/>
    </source>
</evidence>
<dbReference type="PANTHER" id="PTHR11575">
    <property type="entry name" value="5'-NUCLEOTIDASE-RELATED"/>
    <property type="match status" value="1"/>
</dbReference>
<evidence type="ECO:0000256" key="1">
    <source>
        <dbReference type="ARBA" id="ARBA00000527"/>
    </source>
</evidence>
<dbReference type="Pfam" id="PF00149">
    <property type="entry name" value="Metallophos"/>
    <property type="match status" value="1"/>
</dbReference>
<name>A0A841KU39_9FIRM</name>
<evidence type="ECO:0000256" key="6">
    <source>
        <dbReference type="ARBA" id="ARBA00022723"/>
    </source>
</evidence>
<dbReference type="GO" id="GO:0000166">
    <property type="term" value="F:nucleotide binding"/>
    <property type="evidence" value="ECO:0007669"/>
    <property type="project" value="UniProtKB-KW"/>
</dbReference>
<dbReference type="CDD" id="cd00118">
    <property type="entry name" value="LysM"/>
    <property type="match status" value="1"/>
</dbReference>
<proteinExistence type="inferred from homology"/>
<dbReference type="GO" id="GO:0008663">
    <property type="term" value="F:2',3'-cyclic-nucleotide 2'-phosphodiesterase activity"/>
    <property type="evidence" value="ECO:0007669"/>
    <property type="project" value="UniProtKB-EC"/>
</dbReference>
<feature type="domain" description="LysM" evidence="12">
    <location>
        <begin position="619"/>
        <end position="663"/>
    </location>
</feature>
<dbReference type="Pfam" id="PF02872">
    <property type="entry name" value="5_nucleotid_C"/>
    <property type="match status" value="1"/>
</dbReference>
<reference evidence="13 14" key="1">
    <citation type="submission" date="2020-08" db="EMBL/GenBank/DDBJ databases">
        <title>Genomic Encyclopedia of Type Strains, Phase IV (KMG-IV): sequencing the most valuable type-strain genomes for metagenomic binning, comparative biology and taxonomic classification.</title>
        <authorList>
            <person name="Goeker M."/>
        </authorList>
    </citation>
    <scope>NUCLEOTIDE SEQUENCE [LARGE SCALE GENOMIC DNA]</scope>
    <source>
        <strain evidence="13 14">DSM 103526</strain>
    </source>
</reference>
<dbReference type="SUPFAM" id="SSF55816">
    <property type="entry name" value="5'-nucleotidase (syn. UDP-sugar hydrolase), C-terminal domain"/>
    <property type="match status" value="1"/>
</dbReference>
<evidence type="ECO:0000313" key="13">
    <source>
        <dbReference type="EMBL" id="MBB6217224.1"/>
    </source>
</evidence>
<dbReference type="AlphaFoldDB" id="A0A841KU39"/>
<keyword evidence="10" id="KW-0511">Multifunctional enzyme</keyword>
<dbReference type="InterPro" id="IPR006179">
    <property type="entry name" value="5_nucleotidase/apyrase"/>
</dbReference>
<evidence type="ECO:0000256" key="11">
    <source>
        <dbReference type="RuleBase" id="RU362119"/>
    </source>
</evidence>
<keyword evidence="14" id="KW-1185">Reference proteome</keyword>
<dbReference type="Pfam" id="PF01476">
    <property type="entry name" value="LysM"/>
    <property type="match status" value="1"/>
</dbReference>
<dbReference type="SUPFAM" id="SSF54106">
    <property type="entry name" value="LysM domain"/>
    <property type="match status" value="1"/>
</dbReference>
<evidence type="ECO:0000256" key="7">
    <source>
        <dbReference type="ARBA" id="ARBA00022729"/>
    </source>
</evidence>
<comment type="catalytic activity">
    <reaction evidence="1">
        <text>a ribonucleoside 3'-phosphate + H2O = a ribonucleoside + phosphate</text>
        <dbReference type="Rhea" id="RHEA:10144"/>
        <dbReference type="ChEBI" id="CHEBI:13197"/>
        <dbReference type="ChEBI" id="CHEBI:15377"/>
        <dbReference type="ChEBI" id="CHEBI:18254"/>
        <dbReference type="ChEBI" id="CHEBI:43474"/>
        <dbReference type="EC" id="3.1.3.6"/>
    </reaction>
</comment>
<dbReference type="GO" id="GO:0008254">
    <property type="term" value="F:3'-nucleotidase activity"/>
    <property type="evidence" value="ECO:0007669"/>
    <property type="project" value="UniProtKB-EC"/>
</dbReference>
<sequence length="666" mass="73437">MKGTMRKVSALMLALVMVLAMAIPSSTSYAAGEQVKITVLATSDMHGRIYPWDYAIDSATDNTGFAKAYSVVKEVRAENPNTILIDNGDTIQDNMASLFNNEEIHPMIQAMNMMDYDAWTLGNHEFNFGLDVLGRAIKGSEAPILAANIYKADGTRFVNPYMIKEIQGVKVAIVGMITHHIPRWEASTPKNFEGLTFVDPAEETKKVLAELDGKADVIIGSYHLGEEGEYGAVGLAEIAKAHPQFTAMIAGHAHSDIPGKDVNGVLLVEPKNNGNKVSRIDLTLEQKDGKWIVVDKASKNIDTKTYPSDVEMEAAFKAYHDKAREEVNVVIGKVTANFLDQVDVLPGIPTAQVQDTALVDFINEVQMHYTGADISAAALFDSKSNVLAGDFKKKDVANIYKYENTLMAVKVNGKELKEYMEAYAGKYFNTYKPGDVTISFDPNIRGYNFDMFAGVDYQIDISKPVGERIVNLTFKGKPVTDEIEFTLALNNYRFGGLSKDGIIKESNKVYDSYEKFGDDGRVRDLIVKYVQEKETIMPTTDNNWKIIGADLNHPLKDKVYEMVKKGELKIPTSEDGRTPNVKALNVNDLIKEGKLAADSGSKPVPVSITKAPIVPAANVTYTVKAGDMLWKIAKQFGIDLKKLAEFNQLKNANMIFPGQVLSIPQP</sequence>
<dbReference type="PRINTS" id="PR01607">
    <property type="entry name" value="APYRASEFAMLY"/>
</dbReference>
<dbReference type="InterPro" id="IPR041827">
    <property type="entry name" value="CpdB_N"/>
</dbReference>
<comment type="subcellular location">
    <subcellularLocation>
        <location evidence="4">Cell envelope</location>
    </subcellularLocation>
</comment>
<dbReference type="SMART" id="SM00257">
    <property type="entry name" value="LysM"/>
    <property type="match status" value="1"/>
</dbReference>
<dbReference type="InterPro" id="IPR018392">
    <property type="entry name" value="LysM"/>
</dbReference>
<evidence type="ECO:0000313" key="14">
    <source>
        <dbReference type="Proteomes" id="UP000579281"/>
    </source>
</evidence>
<comment type="similarity">
    <text evidence="5 11">Belongs to the 5'-nucleotidase family.</text>
</comment>
<organism evidence="13 14">
    <name type="scientific">Anaerosolibacter carboniphilus</name>
    <dbReference type="NCBI Taxonomy" id="1417629"/>
    <lineage>
        <taxon>Bacteria</taxon>
        <taxon>Bacillati</taxon>
        <taxon>Bacillota</taxon>
        <taxon>Clostridia</taxon>
        <taxon>Peptostreptococcales</taxon>
        <taxon>Thermotaleaceae</taxon>
        <taxon>Anaerosolibacter</taxon>
    </lineage>
</organism>
<keyword evidence="8 11" id="KW-0547">Nucleotide-binding</keyword>
<comment type="catalytic activity">
    <reaction evidence="2">
        <text>a nucleoside 2',3'-cyclic phosphate + H2O = a nucleoside 3'-phosphate + H(+)</text>
        <dbReference type="Rhea" id="RHEA:19621"/>
        <dbReference type="ChEBI" id="CHEBI:15377"/>
        <dbReference type="ChEBI" id="CHEBI:15378"/>
        <dbReference type="ChEBI" id="CHEBI:66949"/>
        <dbReference type="ChEBI" id="CHEBI:66954"/>
        <dbReference type="EC" id="3.1.4.16"/>
    </reaction>
</comment>
<evidence type="ECO:0000256" key="5">
    <source>
        <dbReference type="ARBA" id="ARBA00006654"/>
    </source>
</evidence>
<dbReference type="InterPro" id="IPR029052">
    <property type="entry name" value="Metallo-depent_PP-like"/>
</dbReference>
<dbReference type="PROSITE" id="PS51782">
    <property type="entry name" value="LYSM"/>
    <property type="match status" value="1"/>
</dbReference>
<evidence type="ECO:0000256" key="9">
    <source>
        <dbReference type="ARBA" id="ARBA00022801"/>
    </source>
</evidence>
<dbReference type="GO" id="GO:0046872">
    <property type="term" value="F:metal ion binding"/>
    <property type="evidence" value="ECO:0007669"/>
    <property type="project" value="UniProtKB-KW"/>
</dbReference>
<evidence type="ECO:0000256" key="2">
    <source>
        <dbReference type="ARBA" id="ARBA00001730"/>
    </source>
</evidence>
<dbReference type="PANTHER" id="PTHR11575:SF6">
    <property type="entry name" value="2',3'-CYCLIC-NUCLEOTIDE 2'-PHOSPHODIESTERASE_3'-NUCLEOTIDASE"/>
    <property type="match status" value="1"/>
</dbReference>
<dbReference type="EMBL" id="JACHEN010000021">
    <property type="protein sequence ID" value="MBB6217224.1"/>
    <property type="molecule type" value="Genomic_DNA"/>
</dbReference>
<gene>
    <name evidence="13" type="ORF">HNQ80_003343</name>
</gene>
<keyword evidence="7 11" id="KW-0732">Signal</keyword>
<dbReference type="GO" id="GO:0030288">
    <property type="term" value="C:outer membrane-bounded periplasmic space"/>
    <property type="evidence" value="ECO:0007669"/>
    <property type="project" value="TreeGrafter"/>
</dbReference>
<dbReference type="InterPro" id="IPR036907">
    <property type="entry name" value="5'-Nucleotdase_C_sf"/>
</dbReference>
<dbReference type="Proteomes" id="UP000579281">
    <property type="component" value="Unassembled WGS sequence"/>
</dbReference>
<dbReference type="InterPro" id="IPR008334">
    <property type="entry name" value="5'-Nucleotdase_C"/>
</dbReference>
<dbReference type="PROSITE" id="PS00786">
    <property type="entry name" value="5_NUCLEOTIDASE_2"/>
    <property type="match status" value="1"/>
</dbReference>
<evidence type="ECO:0000256" key="4">
    <source>
        <dbReference type="ARBA" id="ARBA00004196"/>
    </source>
</evidence>
<dbReference type="InterPro" id="IPR004843">
    <property type="entry name" value="Calcineurin-like_PHP"/>
</dbReference>
<dbReference type="Gene3D" id="3.90.780.10">
    <property type="entry name" value="5'-Nucleotidase, C-terminal domain"/>
    <property type="match status" value="1"/>
</dbReference>
<evidence type="ECO:0000256" key="10">
    <source>
        <dbReference type="ARBA" id="ARBA00023268"/>
    </source>
</evidence>
<dbReference type="Gene3D" id="3.60.21.10">
    <property type="match status" value="1"/>
</dbReference>
<dbReference type="Gene3D" id="3.10.350.10">
    <property type="entry name" value="LysM domain"/>
    <property type="match status" value="1"/>
</dbReference>
<feature type="signal peptide" evidence="11">
    <location>
        <begin position="1"/>
        <end position="30"/>
    </location>
</feature>
<evidence type="ECO:0000256" key="3">
    <source>
        <dbReference type="ARBA" id="ARBA00001968"/>
    </source>
</evidence>
<dbReference type="CDD" id="cd07410">
    <property type="entry name" value="MPP_CpdB_N"/>
    <property type="match status" value="1"/>
</dbReference>
<dbReference type="GO" id="GO:0009166">
    <property type="term" value="P:nucleotide catabolic process"/>
    <property type="evidence" value="ECO:0007669"/>
    <property type="project" value="InterPro"/>
</dbReference>
<keyword evidence="6" id="KW-0479">Metal-binding</keyword>
<comment type="cofactor">
    <cofactor evidence="3">
        <name>a divalent metal cation</name>
        <dbReference type="ChEBI" id="CHEBI:60240"/>
    </cofactor>
</comment>
<protein>
    <submittedName>
        <fullName evidence="13">2',3'-cyclic-nucleotide 2'-phosphodiesterase (5'-nucleotidase family)/LysM repeat protein</fullName>
    </submittedName>
</protein>
<comment type="caution">
    <text evidence="13">The sequence shown here is derived from an EMBL/GenBank/DDBJ whole genome shotgun (WGS) entry which is preliminary data.</text>
</comment>
<dbReference type="SUPFAM" id="SSF56300">
    <property type="entry name" value="Metallo-dependent phosphatases"/>
    <property type="match status" value="1"/>
</dbReference>
<evidence type="ECO:0000256" key="8">
    <source>
        <dbReference type="ARBA" id="ARBA00022741"/>
    </source>
</evidence>
<dbReference type="InterPro" id="IPR036779">
    <property type="entry name" value="LysM_dom_sf"/>
</dbReference>
<feature type="chain" id="PRO_5033099488" evidence="11">
    <location>
        <begin position="31"/>
        <end position="666"/>
    </location>
</feature>
<accession>A0A841KU39</accession>
<keyword evidence="9 11" id="KW-0378">Hydrolase</keyword>
<dbReference type="InterPro" id="IPR006146">
    <property type="entry name" value="5'-Nucleotdase_CS"/>
</dbReference>